<feature type="domain" description="Luciferase-like" evidence="4">
    <location>
        <begin position="30"/>
        <end position="334"/>
    </location>
</feature>
<evidence type="ECO:0000313" key="6">
    <source>
        <dbReference type="Proteomes" id="UP000773462"/>
    </source>
</evidence>
<dbReference type="PANTHER" id="PTHR30137:SF8">
    <property type="entry name" value="BLR5498 PROTEIN"/>
    <property type="match status" value="1"/>
</dbReference>
<comment type="caution">
    <text evidence="5">The sequence shown here is derived from an EMBL/GenBank/DDBJ whole genome shotgun (WGS) entry which is preliminary data.</text>
</comment>
<evidence type="ECO:0000256" key="3">
    <source>
        <dbReference type="SAM" id="MobiDB-lite"/>
    </source>
</evidence>
<dbReference type="InterPro" id="IPR036661">
    <property type="entry name" value="Luciferase-like_sf"/>
</dbReference>
<feature type="region of interest" description="Disordered" evidence="3">
    <location>
        <begin position="1"/>
        <end position="21"/>
    </location>
</feature>
<accession>A0ABS4NW17</accession>
<reference evidence="5 6" key="1">
    <citation type="submission" date="2021-03" db="EMBL/GenBank/DDBJ databases">
        <title>Genomic Encyclopedia of Type Strains, Phase IV (KMG-IV): sequencing the most valuable type-strain genomes for metagenomic binning, comparative biology and taxonomic classification.</title>
        <authorList>
            <person name="Goeker M."/>
        </authorList>
    </citation>
    <scope>NUCLEOTIDE SEQUENCE [LARGE SCALE GENOMIC DNA]</scope>
    <source>
        <strain evidence="5 6">DSM 101953</strain>
    </source>
</reference>
<keyword evidence="6" id="KW-1185">Reference proteome</keyword>
<proteinExistence type="predicted"/>
<name>A0ABS4NW17_9BACL</name>
<dbReference type="SUPFAM" id="SSF51679">
    <property type="entry name" value="Bacterial luciferase-like"/>
    <property type="match status" value="1"/>
</dbReference>
<dbReference type="Pfam" id="PF00296">
    <property type="entry name" value="Bac_luciferase"/>
    <property type="match status" value="1"/>
</dbReference>
<dbReference type="Proteomes" id="UP000773462">
    <property type="component" value="Unassembled WGS sequence"/>
</dbReference>
<protein>
    <submittedName>
        <fullName evidence="5">LLM family oxidoreductase</fullName>
    </submittedName>
</protein>
<dbReference type="InterPro" id="IPR011251">
    <property type="entry name" value="Luciferase-like_dom"/>
</dbReference>
<evidence type="ECO:0000259" key="4">
    <source>
        <dbReference type="Pfam" id="PF00296"/>
    </source>
</evidence>
<dbReference type="PANTHER" id="PTHR30137">
    <property type="entry name" value="LUCIFERASE-LIKE MONOOXYGENASE"/>
    <property type="match status" value="1"/>
</dbReference>
<gene>
    <name evidence="5" type="ORF">J2Z70_004421</name>
</gene>
<feature type="compositionally biased region" description="Low complexity" evidence="3">
    <location>
        <begin position="1"/>
        <end position="18"/>
    </location>
</feature>
<dbReference type="RefSeq" id="WP_209876710.1">
    <property type="nucleotide sequence ID" value="NZ_JAGGLV010000016.1"/>
</dbReference>
<keyword evidence="2" id="KW-0503">Monooxygenase</keyword>
<evidence type="ECO:0000256" key="1">
    <source>
        <dbReference type="ARBA" id="ARBA00023002"/>
    </source>
</evidence>
<dbReference type="Gene3D" id="3.20.20.30">
    <property type="entry name" value="Luciferase-like domain"/>
    <property type="match status" value="1"/>
</dbReference>
<sequence length="382" mass="41644">MNNQGNTQANAQANTQADAQEKEASLPEFEFGIYTLGDIVTDCHTGQRISPAQRLQEVIAAAKLADEAGLDVFGVGEHHRLDFVISSVPVVLAAIAQVTQRIKLTSATTVLSTIDPVRVFEDFATLDLLSGGRAEIIAGRGAFLESFPLFGYELEDYKQLFSENLDLLLTLNQHEVMNWKGKFRSPLHNAEIAPRPLQQRLPLSVGIGGSAESAEKAGALGIGMAIAILSGSPEPFQNLAGTYRRAGAAAGHQPEDLKIAITSHGYIAKTSQQALDEYYPYYYSYRNAISPRPGQEYRISRSEFGRFTSPDNTLAVGSPQQIIEKILYQHELFGHNRFMTQLDIGGLPYAKVAAAIELLATEVAPVVRREVAKKQRGISSAQ</sequence>
<organism evidence="5 6">
    <name type="scientific">Paenibacillus silagei</name>
    <dbReference type="NCBI Taxonomy" id="1670801"/>
    <lineage>
        <taxon>Bacteria</taxon>
        <taxon>Bacillati</taxon>
        <taxon>Bacillota</taxon>
        <taxon>Bacilli</taxon>
        <taxon>Bacillales</taxon>
        <taxon>Paenibacillaceae</taxon>
        <taxon>Paenibacillus</taxon>
    </lineage>
</organism>
<dbReference type="EMBL" id="JAGGLV010000016">
    <property type="protein sequence ID" value="MBP2114255.1"/>
    <property type="molecule type" value="Genomic_DNA"/>
</dbReference>
<dbReference type="InterPro" id="IPR050766">
    <property type="entry name" value="Bact_Lucif_Oxidored"/>
</dbReference>
<evidence type="ECO:0000313" key="5">
    <source>
        <dbReference type="EMBL" id="MBP2114255.1"/>
    </source>
</evidence>
<evidence type="ECO:0000256" key="2">
    <source>
        <dbReference type="ARBA" id="ARBA00023033"/>
    </source>
</evidence>
<keyword evidence="1" id="KW-0560">Oxidoreductase</keyword>